<keyword evidence="7" id="KW-1185">Reference proteome</keyword>
<evidence type="ECO:0000256" key="1">
    <source>
        <dbReference type="ARBA" id="ARBA00009437"/>
    </source>
</evidence>
<evidence type="ECO:0000256" key="2">
    <source>
        <dbReference type="ARBA" id="ARBA00023015"/>
    </source>
</evidence>
<keyword evidence="2" id="KW-0805">Transcription regulation</keyword>
<dbReference type="AlphaFoldDB" id="A0A1R1F1V6"/>
<accession>A0A1R1F1V6</accession>
<dbReference type="STRING" id="297318.BK138_05870"/>
<dbReference type="PANTHER" id="PTHR30346">
    <property type="entry name" value="TRANSCRIPTIONAL DUAL REGULATOR HCAR-RELATED"/>
    <property type="match status" value="1"/>
</dbReference>
<dbReference type="Gene3D" id="3.40.190.290">
    <property type="match status" value="1"/>
</dbReference>
<dbReference type="Pfam" id="PF03466">
    <property type="entry name" value="LysR_substrate"/>
    <property type="match status" value="1"/>
</dbReference>
<dbReference type="Proteomes" id="UP000187172">
    <property type="component" value="Unassembled WGS sequence"/>
</dbReference>
<evidence type="ECO:0000313" key="6">
    <source>
        <dbReference type="EMBL" id="OMF58088.1"/>
    </source>
</evidence>
<dbReference type="InterPro" id="IPR005119">
    <property type="entry name" value="LysR_subst-bd"/>
</dbReference>
<dbReference type="GO" id="GO:0003677">
    <property type="term" value="F:DNA binding"/>
    <property type="evidence" value="ECO:0007669"/>
    <property type="project" value="UniProtKB-KW"/>
</dbReference>
<comment type="caution">
    <text evidence="6">The sequence shown here is derived from an EMBL/GenBank/DDBJ whole genome shotgun (WGS) entry which is preliminary data.</text>
</comment>
<dbReference type="SUPFAM" id="SSF53850">
    <property type="entry name" value="Periplasmic binding protein-like II"/>
    <property type="match status" value="1"/>
</dbReference>
<evidence type="ECO:0000259" key="5">
    <source>
        <dbReference type="PROSITE" id="PS50931"/>
    </source>
</evidence>
<evidence type="ECO:0000313" key="7">
    <source>
        <dbReference type="Proteomes" id="UP000187172"/>
    </source>
</evidence>
<dbReference type="EMBL" id="MRTP01000001">
    <property type="protein sequence ID" value="OMF58088.1"/>
    <property type="molecule type" value="Genomic_DNA"/>
</dbReference>
<dbReference type="CDD" id="cd05466">
    <property type="entry name" value="PBP2_LTTR_substrate"/>
    <property type="match status" value="1"/>
</dbReference>
<dbReference type="PROSITE" id="PS50931">
    <property type="entry name" value="HTH_LYSR"/>
    <property type="match status" value="1"/>
</dbReference>
<reference evidence="6 7" key="1">
    <citation type="submission" date="2016-11" db="EMBL/GenBank/DDBJ databases">
        <title>Paenibacillus species isolates.</title>
        <authorList>
            <person name="Beno S.M."/>
        </authorList>
    </citation>
    <scope>NUCLEOTIDE SEQUENCE [LARGE SCALE GENOMIC DNA]</scope>
    <source>
        <strain evidence="6 7">FSL R5-0378</strain>
    </source>
</reference>
<dbReference type="InterPro" id="IPR036390">
    <property type="entry name" value="WH_DNA-bd_sf"/>
</dbReference>
<comment type="similarity">
    <text evidence="1">Belongs to the LysR transcriptional regulatory family.</text>
</comment>
<dbReference type="Gene3D" id="1.10.10.10">
    <property type="entry name" value="Winged helix-like DNA-binding domain superfamily/Winged helix DNA-binding domain"/>
    <property type="match status" value="1"/>
</dbReference>
<keyword evidence="3" id="KW-0238">DNA-binding</keyword>
<evidence type="ECO:0000256" key="3">
    <source>
        <dbReference type="ARBA" id="ARBA00023125"/>
    </source>
</evidence>
<proteinExistence type="inferred from homology"/>
<evidence type="ECO:0000256" key="4">
    <source>
        <dbReference type="ARBA" id="ARBA00023163"/>
    </source>
</evidence>
<dbReference type="SUPFAM" id="SSF46785">
    <property type="entry name" value="Winged helix' DNA-binding domain"/>
    <property type="match status" value="1"/>
</dbReference>
<name>A0A1R1F1V6_9BACL</name>
<dbReference type="Pfam" id="PF00126">
    <property type="entry name" value="HTH_1"/>
    <property type="match status" value="1"/>
</dbReference>
<dbReference type="GO" id="GO:0003700">
    <property type="term" value="F:DNA-binding transcription factor activity"/>
    <property type="evidence" value="ECO:0007669"/>
    <property type="project" value="InterPro"/>
</dbReference>
<dbReference type="FunFam" id="1.10.10.10:FF:000001">
    <property type="entry name" value="LysR family transcriptional regulator"/>
    <property type="match status" value="1"/>
</dbReference>
<dbReference type="PANTHER" id="PTHR30346:SF0">
    <property type="entry name" value="HCA OPERON TRANSCRIPTIONAL ACTIVATOR HCAR"/>
    <property type="match status" value="1"/>
</dbReference>
<dbReference type="InterPro" id="IPR000847">
    <property type="entry name" value="LysR_HTH_N"/>
</dbReference>
<dbReference type="RefSeq" id="WP_076167213.1">
    <property type="nucleotide sequence ID" value="NZ_MRTP01000001.1"/>
</dbReference>
<sequence>MNTEKLEYLVEVARAGSISKAAEQLHVTISAVSQAITSLESEWGISIFTRSKSGVTLTPEGKIIIKKAYETLEKYEDLLEAARGLSGTVKGRLRVATIPSPMSLLERVVIEFKKKFPDVKLEIVEKGSQDIIDDVNQDKSDLGLIILFKNRLIERTGLAFERLLPVHMVAGISSASPLALKPTVGPEELRQQTVVLYNDDYVKWYMDDFQSLYGPVDVLFTTNNRDLIFRACMNHGAVTIGLNFSFMNEPAFRKDNIAILDFDLPDHGPVYLGVIQRKEKTHSQVSRRFMEWLKHDLEELGASMQS</sequence>
<keyword evidence="4" id="KW-0804">Transcription</keyword>
<dbReference type="GO" id="GO:0032993">
    <property type="term" value="C:protein-DNA complex"/>
    <property type="evidence" value="ECO:0007669"/>
    <property type="project" value="TreeGrafter"/>
</dbReference>
<gene>
    <name evidence="6" type="ORF">BK138_05870</name>
</gene>
<protein>
    <submittedName>
        <fullName evidence="6">LysR family transcriptional regulator</fullName>
    </submittedName>
</protein>
<dbReference type="InterPro" id="IPR036388">
    <property type="entry name" value="WH-like_DNA-bd_sf"/>
</dbReference>
<organism evidence="6 7">
    <name type="scientific">Paenibacillus rhizosphaerae</name>
    <dbReference type="NCBI Taxonomy" id="297318"/>
    <lineage>
        <taxon>Bacteria</taxon>
        <taxon>Bacillati</taxon>
        <taxon>Bacillota</taxon>
        <taxon>Bacilli</taxon>
        <taxon>Bacillales</taxon>
        <taxon>Paenibacillaceae</taxon>
        <taxon>Paenibacillus</taxon>
    </lineage>
</organism>
<feature type="domain" description="HTH lysR-type" evidence="5">
    <location>
        <begin position="1"/>
        <end position="58"/>
    </location>
</feature>